<evidence type="ECO:0000259" key="6">
    <source>
        <dbReference type="Pfam" id="PF04024"/>
    </source>
</evidence>
<dbReference type="Pfam" id="PF02518">
    <property type="entry name" value="HATPase_c"/>
    <property type="match status" value="1"/>
</dbReference>
<evidence type="ECO:0000256" key="3">
    <source>
        <dbReference type="ARBA" id="ARBA00023012"/>
    </source>
</evidence>
<keyword evidence="3" id="KW-0902">Two-component regulatory system</keyword>
<dbReference type="InterPro" id="IPR003594">
    <property type="entry name" value="HATPase_dom"/>
</dbReference>
<dbReference type="RefSeq" id="WP_345148923.1">
    <property type="nucleotide sequence ID" value="NZ_BAABEO010000008.1"/>
</dbReference>
<accession>A0ABP7C0V8</accession>
<gene>
    <name evidence="7" type="ORF">GCM10023081_09980</name>
</gene>
<keyword evidence="4" id="KW-1133">Transmembrane helix</keyword>
<sequence>MTETAHARPPLLRGTPRVLAGVCAGLAVHLGLPVKVVRIVMAASALLGGAGVLLYVWLWLLVPSVEDAAREADRDAAGRAGLRRVPYAGPAGSALGGKEILVGAVLLLLAGLLAAQAAGVDVAWQILWPVLAVLGGAIIAWLQLDTVSREGLRRRAGATGAAGVVRLAAGLGLVVAGLVVLVSGAVAWEELWTGLLVALAVLAGVSLVALPFAVRIWRDFVSERSSRIRAAERAEIAAHLHDSVLQTLALIQKRAGDEAQVVRLARAQERELRQWLYTDEAAPEGEICEAVRAVAAELEDSRGAVIDVVAVGSLTGLPGHDALLQAAREAMLNAVKHAGGTVSVYVEAGPAGVDVFVRDRGPGFDPDAVAEDRLGVRESIVGRMRRNGGTATIRSGDGTEIKLHMPMERDTP</sequence>
<feature type="transmembrane region" description="Helical" evidence="4">
    <location>
        <begin position="39"/>
        <end position="62"/>
    </location>
</feature>
<feature type="transmembrane region" description="Helical" evidence="4">
    <location>
        <begin position="126"/>
        <end position="144"/>
    </location>
</feature>
<dbReference type="Gene3D" id="3.30.565.10">
    <property type="entry name" value="Histidine kinase-like ATPase, C-terminal domain"/>
    <property type="match status" value="1"/>
</dbReference>
<protein>
    <submittedName>
        <fullName evidence="7">ATP-binding protein</fullName>
    </submittedName>
</protein>
<dbReference type="InterPro" id="IPR007168">
    <property type="entry name" value="Phageshock_PspC_N"/>
</dbReference>
<dbReference type="PANTHER" id="PTHR24421:SF61">
    <property type="entry name" value="OXYGEN SENSOR HISTIDINE KINASE NREB"/>
    <property type="match status" value="1"/>
</dbReference>
<evidence type="ECO:0000313" key="8">
    <source>
        <dbReference type="Proteomes" id="UP001500752"/>
    </source>
</evidence>
<dbReference type="CDD" id="cd16917">
    <property type="entry name" value="HATPase_UhpB-NarQ-NarX-like"/>
    <property type="match status" value="1"/>
</dbReference>
<keyword evidence="2" id="KW-0418">Kinase</keyword>
<name>A0ABP7C0V8_9MICC</name>
<dbReference type="EMBL" id="BAABEO010000008">
    <property type="protein sequence ID" value="GAA3673636.1"/>
    <property type="molecule type" value="Genomic_DNA"/>
</dbReference>
<dbReference type="SUPFAM" id="SSF55874">
    <property type="entry name" value="ATPase domain of HSP90 chaperone/DNA topoisomerase II/histidine kinase"/>
    <property type="match status" value="1"/>
</dbReference>
<evidence type="ECO:0000256" key="4">
    <source>
        <dbReference type="SAM" id="Phobius"/>
    </source>
</evidence>
<keyword evidence="7" id="KW-0067">ATP-binding</keyword>
<dbReference type="InterPro" id="IPR050482">
    <property type="entry name" value="Sensor_HK_TwoCompSys"/>
</dbReference>
<reference evidence="8" key="1">
    <citation type="journal article" date="2019" name="Int. J. Syst. Evol. Microbiol.">
        <title>The Global Catalogue of Microorganisms (GCM) 10K type strain sequencing project: providing services to taxonomists for standard genome sequencing and annotation.</title>
        <authorList>
            <consortium name="The Broad Institute Genomics Platform"/>
            <consortium name="The Broad Institute Genome Sequencing Center for Infectious Disease"/>
            <person name="Wu L."/>
            <person name="Ma J."/>
        </authorList>
    </citation>
    <scope>NUCLEOTIDE SEQUENCE [LARGE SCALE GENOMIC DNA]</scope>
    <source>
        <strain evidence="8">JCM 30742</strain>
    </source>
</reference>
<feature type="domain" description="Histidine kinase/HSP90-like ATPase" evidence="5">
    <location>
        <begin position="321"/>
        <end position="408"/>
    </location>
</feature>
<evidence type="ECO:0000256" key="2">
    <source>
        <dbReference type="ARBA" id="ARBA00022777"/>
    </source>
</evidence>
<keyword evidence="8" id="KW-1185">Reference proteome</keyword>
<dbReference type="Pfam" id="PF04024">
    <property type="entry name" value="PspC"/>
    <property type="match status" value="1"/>
</dbReference>
<comment type="caution">
    <text evidence="7">The sequence shown here is derived from an EMBL/GenBank/DDBJ whole genome shotgun (WGS) entry which is preliminary data.</text>
</comment>
<feature type="transmembrane region" description="Helical" evidence="4">
    <location>
        <begin position="164"/>
        <end position="188"/>
    </location>
</feature>
<dbReference type="Proteomes" id="UP001500752">
    <property type="component" value="Unassembled WGS sequence"/>
</dbReference>
<dbReference type="PANTHER" id="PTHR24421">
    <property type="entry name" value="NITRATE/NITRITE SENSOR PROTEIN NARX-RELATED"/>
    <property type="match status" value="1"/>
</dbReference>
<feature type="transmembrane region" description="Helical" evidence="4">
    <location>
        <begin position="100"/>
        <end position="120"/>
    </location>
</feature>
<feature type="transmembrane region" description="Helical" evidence="4">
    <location>
        <begin position="194"/>
        <end position="217"/>
    </location>
</feature>
<keyword evidence="4" id="KW-0472">Membrane</keyword>
<feature type="domain" description="Phage shock protein PspC N-terminal" evidence="6">
    <location>
        <begin position="12"/>
        <end position="64"/>
    </location>
</feature>
<keyword evidence="1" id="KW-0808">Transferase</keyword>
<proteinExistence type="predicted"/>
<evidence type="ECO:0000313" key="7">
    <source>
        <dbReference type="EMBL" id="GAA3673636.1"/>
    </source>
</evidence>
<evidence type="ECO:0000256" key="1">
    <source>
        <dbReference type="ARBA" id="ARBA00022679"/>
    </source>
</evidence>
<organism evidence="7 8">
    <name type="scientific">Arthrobacter ginkgonis</name>
    <dbReference type="NCBI Taxonomy" id="1630594"/>
    <lineage>
        <taxon>Bacteria</taxon>
        <taxon>Bacillati</taxon>
        <taxon>Actinomycetota</taxon>
        <taxon>Actinomycetes</taxon>
        <taxon>Micrococcales</taxon>
        <taxon>Micrococcaceae</taxon>
        <taxon>Arthrobacter</taxon>
    </lineage>
</organism>
<dbReference type="GO" id="GO:0005524">
    <property type="term" value="F:ATP binding"/>
    <property type="evidence" value="ECO:0007669"/>
    <property type="project" value="UniProtKB-KW"/>
</dbReference>
<evidence type="ECO:0000259" key="5">
    <source>
        <dbReference type="Pfam" id="PF02518"/>
    </source>
</evidence>
<dbReference type="InterPro" id="IPR036890">
    <property type="entry name" value="HATPase_C_sf"/>
</dbReference>
<keyword evidence="7" id="KW-0547">Nucleotide-binding</keyword>
<keyword evidence="4" id="KW-0812">Transmembrane</keyword>